<proteinExistence type="inferred from homology"/>
<evidence type="ECO:0000256" key="10">
    <source>
        <dbReference type="ARBA" id="ARBA00044501"/>
    </source>
</evidence>
<dbReference type="HAMAP" id="MF_01665">
    <property type="entry name" value="HemeA_synth_type2"/>
    <property type="match status" value="1"/>
</dbReference>
<dbReference type="GO" id="GO:0046872">
    <property type="term" value="F:metal ion binding"/>
    <property type="evidence" value="ECO:0007669"/>
    <property type="project" value="UniProtKB-KW"/>
</dbReference>
<keyword evidence="5" id="KW-1133">Transmembrane helix</keyword>
<dbReference type="EMBL" id="CACRXK020005782">
    <property type="protein sequence ID" value="CAB4007380.1"/>
    <property type="molecule type" value="Genomic_DNA"/>
</dbReference>
<keyword evidence="8" id="KW-0350">Heme biosynthesis</keyword>
<gene>
    <name evidence="12" type="ORF">PACLA_8A070584</name>
</gene>
<dbReference type="InterPro" id="IPR023754">
    <property type="entry name" value="HemeA_Synthase_type2"/>
</dbReference>
<dbReference type="AlphaFoldDB" id="A0A7D9EDY9"/>
<dbReference type="Proteomes" id="UP001152795">
    <property type="component" value="Unassembled WGS sequence"/>
</dbReference>
<protein>
    <submittedName>
        <fullName evidence="12">Cytochrome c oxidase assembly COX15 homolog</fullName>
    </submittedName>
</protein>
<dbReference type="GO" id="GO:0006784">
    <property type="term" value="P:heme A biosynthetic process"/>
    <property type="evidence" value="ECO:0007669"/>
    <property type="project" value="InterPro"/>
</dbReference>
<reference evidence="12" key="1">
    <citation type="submission" date="2020-04" db="EMBL/GenBank/DDBJ databases">
        <authorList>
            <person name="Alioto T."/>
            <person name="Alioto T."/>
            <person name="Gomez Garrido J."/>
        </authorList>
    </citation>
    <scope>NUCLEOTIDE SEQUENCE</scope>
    <source>
        <strain evidence="12">A484AB</strain>
    </source>
</reference>
<evidence type="ECO:0000313" key="12">
    <source>
        <dbReference type="EMBL" id="CAB4007380.1"/>
    </source>
</evidence>
<evidence type="ECO:0000256" key="5">
    <source>
        <dbReference type="ARBA" id="ARBA00022989"/>
    </source>
</evidence>
<evidence type="ECO:0000256" key="1">
    <source>
        <dbReference type="ARBA" id="ARBA00001970"/>
    </source>
</evidence>
<dbReference type="Pfam" id="PF02628">
    <property type="entry name" value="COX15-CtaA"/>
    <property type="match status" value="1"/>
</dbReference>
<dbReference type="PANTHER" id="PTHR23289">
    <property type="entry name" value="CYTOCHROME C OXIDASE ASSEMBLY PROTEIN COX15"/>
    <property type="match status" value="1"/>
</dbReference>
<evidence type="ECO:0000256" key="8">
    <source>
        <dbReference type="ARBA" id="ARBA00023133"/>
    </source>
</evidence>
<dbReference type="InterPro" id="IPR003780">
    <property type="entry name" value="COX15/CtaA_fam"/>
</dbReference>
<keyword evidence="3" id="KW-0812">Transmembrane</keyword>
<comment type="cofactor">
    <cofactor evidence="1">
        <name>heme b</name>
        <dbReference type="ChEBI" id="CHEBI:60344"/>
    </cofactor>
</comment>
<comment type="caution">
    <text evidence="12">The sequence shown here is derived from an EMBL/GenBank/DDBJ whole genome shotgun (WGS) entry which is preliminary data.</text>
</comment>
<evidence type="ECO:0000256" key="6">
    <source>
        <dbReference type="ARBA" id="ARBA00023002"/>
    </source>
</evidence>
<keyword evidence="9" id="KW-0472">Membrane</keyword>
<evidence type="ECO:0000256" key="7">
    <source>
        <dbReference type="ARBA" id="ARBA00023004"/>
    </source>
</evidence>
<organism evidence="12 13">
    <name type="scientific">Paramuricea clavata</name>
    <name type="common">Red gorgonian</name>
    <name type="synonym">Violescent sea-whip</name>
    <dbReference type="NCBI Taxonomy" id="317549"/>
    <lineage>
        <taxon>Eukaryota</taxon>
        <taxon>Metazoa</taxon>
        <taxon>Cnidaria</taxon>
        <taxon>Anthozoa</taxon>
        <taxon>Octocorallia</taxon>
        <taxon>Malacalcyonacea</taxon>
        <taxon>Plexauridae</taxon>
        <taxon>Paramuricea</taxon>
    </lineage>
</organism>
<evidence type="ECO:0000256" key="2">
    <source>
        <dbReference type="ARBA" id="ARBA00004141"/>
    </source>
</evidence>
<dbReference type="PANTHER" id="PTHR23289:SF2">
    <property type="entry name" value="CYTOCHROME C OXIDASE ASSEMBLY PROTEIN COX15 HOMOLOG"/>
    <property type="match status" value="1"/>
</dbReference>
<dbReference type="GO" id="GO:0016653">
    <property type="term" value="F:oxidoreductase activity, acting on NAD(P)H, heme protein as acceptor"/>
    <property type="evidence" value="ECO:0007669"/>
    <property type="project" value="TreeGrafter"/>
</dbReference>
<accession>A0A7D9EDY9</accession>
<keyword evidence="13" id="KW-1185">Reference proteome</keyword>
<evidence type="ECO:0000313" key="13">
    <source>
        <dbReference type="Proteomes" id="UP001152795"/>
    </source>
</evidence>
<comment type="subcellular location">
    <subcellularLocation>
        <location evidence="2">Membrane</location>
        <topology evidence="2">Multi-pass membrane protein</topology>
    </subcellularLocation>
</comment>
<keyword evidence="7" id="KW-0408">Iron</keyword>
<evidence type="ECO:0000256" key="9">
    <source>
        <dbReference type="ARBA" id="ARBA00023136"/>
    </source>
</evidence>
<dbReference type="GO" id="GO:0005743">
    <property type="term" value="C:mitochondrial inner membrane"/>
    <property type="evidence" value="ECO:0007669"/>
    <property type="project" value="TreeGrafter"/>
</dbReference>
<comment type="pathway">
    <text evidence="10">Porphyrin-containing compound metabolism; heme A biosynthesis; heme A from heme O: step 1/1.</text>
</comment>
<evidence type="ECO:0000256" key="11">
    <source>
        <dbReference type="ARBA" id="ARBA00048044"/>
    </source>
</evidence>
<dbReference type="OrthoDB" id="1726137at2759"/>
<comment type="catalytic activity">
    <reaction evidence="11">
        <text>Fe(II)-heme o + 2 A + H2O = Fe(II)-heme a + 2 AH2</text>
        <dbReference type="Rhea" id="RHEA:63388"/>
        <dbReference type="ChEBI" id="CHEBI:13193"/>
        <dbReference type="ChEBI" id="CHEBI:15377"/>
        <dbReference type="ChEBI" id="CHEBI:17499"/>
        <dbReference type="ChEBI" id="CHEBI:60530"/>
        <dbReference type="ChEBI" id="CHEBI:61715"/>
        <dbReference type="EC" id="1.17.99.9"/>
    </reaction>
    <physiologicalReaction direction="left-to-right" evidence="11">
        <dbReference type="Rhea" id="RHEA:63389"/>
    </physiologicalReaction>
</comment>
<keyword evidence="4" id="KW-0479">Metal-binding</keyword>
<name>A0A7D9EDY9_PARCT</name>
<evidence type="ECO:0000256" key="4">
    <source>
        <dbReference type="ARBA" id="ARBA00022723"/>
    </source>
</evidence>
<sequence>MILNSCCLRSIPIIQGLLRRQISSRGYSSCTSIISRLTGRTLSIGNRLAQLRKWYTTVNTTDYVRSETARKIIGYWLLGCSGMVYGAVVLGGVTRLTESGLSMVDWHLIKGMKPPRTQQEWEDEFKKYQNFPEYKYLNEGMTLSEFKRIFYMEYAHRMWGRSIGAVFFLPAVFFAYKGWITKSLKPRLFIYGGLLAFQGLLGWYMVKSGLDEEKISKTQIPRVSQYRLAAHLGSAFALYALMFWQALTHLLPPQELANTKNIRHLRIYTHGTLSLVFLTALSGAFVAGLDAGLVYNSFPKFADRWIPDDLMVMSPKIKNFFENATTVQFDHRLMGMLTLSAVVGLWAMARPVDLPRRARLAVNATLAMAGAQVLLGISTLLYYVPVHLAALHQSGSLALLTFTLWFGHEIKRNRLMPKV</sequence>
<evidence type="ECO:0000256" key="3">
    <source>
        <dbReference type="ARBA" id="ARBA00022692"/>
    </source>
</evidence>
<dbReference type="GO" id="GO:0120547">
    <property type="term" value="F:heme A synthase activity"/>
    <property type="evidence" value="ECO:0007669"/>
    <property type="project" value="UniProtKB-EC"/>
</dbReference>
<keyword evidence="6" id="KW-0560">Oxidoreductase</keyword>